<proteinExistence type="predicted"/>
<name>A0A0C1TVX9_9BACT</name>
<comment type="caution">
    <text evidence="2">The sequence shown here is derived from an EMBL/GenBank/DDBJ whole genome shotgun (WGS) entry which is preliminary data.</text>
</comment>
<gene>
    <name evidence="2" type="ORF">SE37_13305</name>
</gene>
<dbReference type="PANTHER" id="PTHR30087">
    <property type="entry name" value="INNER MEMBRANE PROTEIN"/>
    <property type="match status" value="1"/>
</dbReference>
<sequence length="315" mass="36101">MTIPIKIGVSSCLLGAKVRYDGGHKHDRYITDTLGRFFEFVPVCPEVECGMPIPREAMRLEADGGVVRLVTTVTRVDKTEQMLDFCRTKVVELEKEDLCGFIFKKNSPSSGLFKVTLYRRGMPAKAGRGLFADAVTKHFPLLPVEEEGRLHDMDLRENFVERVFAFRRWKDLLGGGKSLGRLVAFHSDHKLLVMAHSPEIYREMGALVAHGRELGCNDLFACYQELFMKALSFHATVRKNTNVLQHIAGYFKKHLTREEKSELQEIIGEYHRRLVPLIVPVTLLRHYVKKYGQEYLLKQVYLSPAPLELMLRNHV</sequence>
<organism evidence="2 3">
    <name type="scientific">Geobacter soli</name>
    <dbReference type="NCBI Taxonomy" id="1510391"/>
    <lineage>
        <taxon>Bacteria</taxon>
        <taxon>Pseudomonadati</taxon>
        <taxon>Thermodesulfobacteriota</taxon>
        <taxon>Desulfuromonadia</taxon>
        <taxon>Geobacterales</taxon>
        <taxon>Geobacteraceae</taxon>
        <taxon>Geobacter</taxon>
    </lineage>
</organism>
<dbReference type="PIRSF" id="PIRSF037004">
    <property type="entry name" value="UCP037004"/>
    <property type="match status" value="1"/>
</dbReference>
<dbReference type="EMBL" id="JXBL01000001">
    <property type="protein sequence ID" value="KIE43538.1"/>
    <property type="molecule type" value="Genomic_DNA"/>
</dbReference>
<dbReference type="PANTHER" id="PTHR30087:SF0">
    <property type="entry name" value="INNER MEMBRANE PROTEIN"/>
    <property type="match status" value="1"/>
</dbReference>
<dbReference type="AlphaFoldDB" id="A0A0C1TVX9"/>
<keyword evidence="3" id="KW-1185">Reference proteome</keyword>
<dbReference type="Pfam" id="PF08349">
    <property type="entry name" value="DUF1722"/>
    <property type="match status" value="1"/>
</dbReference>
<evidence type="ECO:0000259" key="1">
    <source>
        <dbReference type="Pfam" id="PF08349"/>
    </source>
</evidence>
<dbReference type="Proteomes" id="UP000031433">
    <property type="component" value="Unassembled WGS sequence"/>
</dbReference>
<dbReference type="InterPro" id="IPR013560">
    <property type="entry name" value="DUF1722"/>
</dbReference>
<accession>A0A0C1TVX9</accession>
<dbReference type="RefSeq" id="WP_039647097.1">
    <property type="nucleotide sequence ID" value="NZ_JXBL01000001.1"/>
</dbReference>
<evidence type="ECO:0000313" key="2">
    <source>
        <dbReference type="EMBL" id="KIE43538.1"/>
    </source>
</evidence>
<dbReference type="InterPro" id="IPR017087">
    <property type="entry name" value="UCP037004"/>
</dbReference>
<protein>
    <recommendedName>
        <fullName evidence="1">DUF1722 domain-containing protein</fullName>
    </recommendedName>
</protein>
<evidence type="ECO:0000313" key="3">
    <source>
        <dbReference type="Proteomes" id="UP000031433"/>
    </source>
</evidence>
<reference evidence="2 3" key="1">
    <citation type="submission" date="2015-01" db="EMBL/GenBank/DDBJ databases">
        <title>Genome sequence of the anaerobic bacterium Geobacter soli GSS01, a dissimilatory Fe(III) reducer from soil.</title>
        <authorList>
            <person name="Yang G."/>
            <person name="Zhou S."/>
        </authorList>
    </citation>
    <scope>NUCLEOTIDE SEQUENCE [LARGE SCALE GENOMIC DNA]</scope>
    <source>
        <strain evidence="2 3">GSS01</strain>
    </source>
</reference>
<dbReference type="Pfam" id="PF04463">
    <property type="entry name" value="2-thiour_desulf"/>
    <property type="match status" value="1"/>
</dbReference>
<dbReference type="InterPro" id="IPR007553">
    <property type="entry name" value="2-thiour_desulf"/>
</dbReference>
<feature type="domain" description="DUF1722" evidence="1">
    <location>
        <begin position="190"/>
        <end position="306"/>
    </location>
</feature>